<keyword evidence="2" id="KW-0812">Transmembrane</keyword>
<evidence type="ECO:0000259" key="3">
    <source>
        <dbReference type="Pfam" id="PF13568"/>
    </source>
</evidence>
<feature type="compositionally biased region" description="Basic and acidic residues" evidence="1">
    <location>
        <begin position="85"/>
        <end position="103"/>
    </location>
</feature>
<proteinExistence type="predicted"/>
<feature type="compositionally biased region" description="Polar residues" evidence="1">
    <location>
        <begin position="104"/>
        <end position="125"/>
    </location>
</feature>
<keyword evidence="2" id="KW-1133">Transmembrane helix</keyword>
<comment type="caution">
    <text evidence="4">The sequence shown here is derived from an EMBL/GenBank/DDBJ whole genome shotgun (WGS) entry which is preliminary data.</text>
</comment>
<gene>
    <name evidence="4" type="ORF">BFP71_00395</name>
</gene>
<feature type="compositionally biased region" description="Basic and acidic residues" evidence="1">
    <location>
        <begin position="149"/>
        <end position="159"/>
    </location>
</feature>
<dbReference type="OrthoDB" id="1523584at2"/>
<evidence type="ECO:0000313" key="5">
    <source>
        <dbReference type="Proteomes" id="UP000095552"/>
    </source>
</evidence>
<feature type="transmembrane region" description="Helical" evidence="2">
    <location>
        <begin position="48"/>
        <end position="66"/>
    </location>
</feature>
<feature type="compositionally biased region" description="Low complexity" evidence="1">
    <location>
        <begin position="198"/>
        <end position="210"/>
    </location>
</feature>
<dbReference type="STRING" id="1563681.BFP71_00395"/>
<keyword evidence="5" id="KW-1185">Reference proteome</keyword>
<dbReference type="InterPro" id="IPR025665">
    <property type="entry name" value="Beta-barrel_OMP_2"/>
</dbReference>
<protein>
    <recommendedName>
        <fullName evidence="3">Outer membrane protein beta-barrel domain-containing protein</fullName>
    </recommendedName>
</protein>
<evidence type="ECO:0000256" key="2">
    <source>
        <dbReference type="SAM" id="Phobius"/>
    </source>
</evidence>
<reference evidence="4 5" key="1">
    <citation type="submission" date="2016-08" db="EMBL/GenBank/DDBJ databases">
        <title>Draft genome of Fabibacter sp. strain SK-8.</title>
        <authorList>
            <person name="Wong S.-K."/>
            <person name="Hamasaki K."/>
            <person name="Yoshizawa S."/>
        </authorList>
    </citation>
    <scope>NUCLEOTIDE SEQUENCE [LARGE SCALE GENOMIC DNA]</scope>
    <source>
        <strain evidence="4 5">SK-8</strain>
    </source>
</reference>
<dbReference type="AlphaFoldDB" id="A0A1E5T825"/>
<evidence type="ECO:0000256" key="1">
    <source>
        <dbReference type="SAM" id="MobiDB-lite"/>
    </source>
</evidence>
<dbReference type="Proteomes" id="UP000095552">
    <property type="component" value="Unassembled WGS sequence"/>
</dbReference>
<keyword evidence="2" id="KW-0472">Membrane</keyword>
<dbReference type="Pfam" id="PF13568">
    <property type="entry name" value="OMP_b-brl_2"/>
    <property type="match status" value="1"/>
</dbReference>
<feature type="compositionally biased region" description="Polar residues" evidence="1">
    <location>
        <begin position="172"/>
        <end position="183"/>
    </location>
</feature>
<evidence type="ECO:0000313" key="4">
    <source>
        <dbReference type="EMBL" id="OEK07498.1"/>
    </source>
</evidence>
<dbReference type="EMBL" id="MDGQ01000002">
    <property type="protein sequence ID" value="OEK07498.1"/>
    <property type="molecule type" value="Genomic_DNA"/>
</dbReference>
<feature type="compositionally biased region" description="Polar residues" evidence="1">
    <location>
        <begin position="133"/>
        <end position="148"/>
    </location>
</feature>
<accession>A0A1E5T825</accession>
<sequence>MDKSKPQGGDPLDQLAREAAEGAQFEFNPAAWNAMEAKLAPPKRVVPWWKIGGGLGAIALIIFLVFRPTGESRDVLNENGATEKNSQKIEDSRAADPKTDNKSEAIQGTNDNQAPTDQVAGTTSEQSDDNGTADENTQQGEANRNKTIQIDEKAAKPLDIDIAPNKVDDKSVTSSDNQTSKNNAAGEENGNVQEQIETNSATNSNNVTSKNSEKEGVNPPTEVNYYDLAQPNAVNDSIVKREADLDGVSFETITPEWFPPKYLFDQSIKPMTLDSGNFKTPEVDSMQLKKWSFGVMVSLDLSATGLDGFTKPGNMFGLVAEYRFADNWTIQSGLTYAVKRYSALGSEYNTSSWPGGRSDNLVRAEALCFVIDIPINLRRYFQLKNGNQWYVGGGLSTYLMLREDYDYEYTRPSPNWAPTSQVKGENNHLLGIANFSVGYETGISKKFKLGIEPFMKLPLTGIGQGEVKFLSFGTNLVIKLK</sequence>
<dbReference type="RefSeq" id="WP_069833481.1">
    <property type="nucleotide sequence ID" value="NZ_MDGQ01000002.1"/>
</dbReference>
<feature type="domain" description="Outer membrane protein beta-barrel" evidence="3">
    <location>
        <begin position="312"/>
        <end position="448"/>
    </location>
</feature>
<organism evidence="4 5">
    <name type="scientific">Roseivirga misakiensis</name>
    <dbReference type="NCBI Taxonomy" id="1563681"/>
    <lineage>
        <taxon>Bacteria</taxon>
        <taxon>Pseudomonadati</taxon>
        <taxon>Bacteroidota</taxon>
        <taxon>Cytophagia</taxon>
        <taxon>Cytophagales</taxon>
        <taxon>Roseivirgaceae</taxon>
        <taxon>Roseivirga</taxon>
    </lineage>
</organism>
<feature type="region of interest" description="Disordered" evidence="1">
    <location>
        <begin position="76"/>
        <end position="224"/>
    </location>
</feature>
<name>A0A1E5T825_9BACT</name>
<feature type="region of interest" description="Disordered" evidence="1">
    <location>
        <begin position="1"/>
        <end position="21"/>
    </location>
</feature>